<reference evidence="3" key="1">
    <citation type="journal article" date="2021" name="Nat. Commun.">
        <title>Genetic determinants of endophytism in the Arabidopsis root mycobiome.</title>
        <authorList>
            <person name="Mesny F."/>
            <person name="Miyauchi S."/>
            <person name="Thiergart T."/>
            <person name="Pickel B."/>
            <person name="Atanasova L."/>
            <person name="Karlsson M."/>
            <person name="Huettel B."/>
            <person name="Barry K.W."/>
            <person name="Haridas S."/>
            <person name="Chen C."/>
            <person name="Bauer D."/>
            <person name="Andreopoulos W."/>
            <person name="Pangilinan J."/>
            <person name="LaButti K."/>
            <person name="Riley R."/>
            <person name="Lipzen A."/>
            <person name="Clum A."/>
            <person name="Drula E."/>
            <person name="Henrissat B."/>
            <person name="Kohler A."/>
            <person name="Grigoriev I.V."/>
            <person name="Martin F.M."/>
            <person name="Hacquard S."/>
        </authorList>
    </citation>
    <scope>NUCLEOTIDE SEQUENCE</scope>
    <source>
        <strain evidence="3">MPI-SDFR-AT-0120</strain>
    </source>
</reference>
<name>A0A8K0RCT3_9PLEO</name>
<comment type="caution">
    <text evidence="3">The sequence shown here is derived from an EMBL/GenBank/DDBJ whole genome shotgun (WGS) entry which is preliminary data.</text>
</comment>
<protein>
    <recommendedName>
        <fullName evidence="2">F-box domain-containing protein</fullName>
    </recommendedName>
</protein>
<feature type="domain" description="F-box" evidence="2">
    <location>
        <begin position="2"/>
        <end position="48"/>
    </location>
</feature>
<keyword evidence="4" id="KW-1185">Reference proteome</keyword>
<evidence type="ECO:0000313" key="3">
    <source>
        <dbReference type="EMBL" id="KAH7092007.1"/>
    </source>
</evidence>
<gene>
    <name evidence="3" type="ORF">FB567DRAFT_228973</name>
</gene>
<dbReference type="InterPro" id="IPR036047">
    <property type="entry name" value="F-box-like_dom_sf"/>
</dbReference>
<dbReference type="OrthoDB" id="5359231at2759"/>
<dbReference type="Gene3D" id="1.20.1280.50">
    <property type="match status" value="1"/>
</dbReference>
<dbReference type="Proteomes" id="UP000813461">
    <property type="component" value="Unassembled WGS sequence"/>
</dbReference>
<feature type="compositionally biased region" description="Low complexity" evidence="1">
    <location>
        <begin position="373"/>
        <end position="388"/>
    </location>
</feature>
<dbReference type="AlphaFoldDB" id="A0A8K0RCT3"/>
<feature type="region of interest" description="Disordered" evidence="1">
    <location>
        <begin position="368"/>
        <end position="388"/>
    </location>
</feature>
<evidence type="ECO:0000259" key="2">
    <source>
        <dbReference type="PROSITE" id="PS50181"/>
    </source>
</evidence>
<evidence type="ECO:0000313" key="4">
    <source>
        <dbReference type="Proteomes" id="UP000813461"/>
    </source>
</evidence>
<dbReference type="Pfam" id="PF12937">
    <property type="entry name" value="F-box-like"/>
    <property type="match status" value="1"/>
</dbReference>
<sequence length="633" mass="71994">MSFSLDRLPYDVLFQIASTLHLEDVVHLGQTCRQMKALLDERTLHRCVVETLPYTEETQLARSGHVTYKQALQAIYDRRNALSNAHPFSARVLGQGSTFLYRQGFICVLSGEIVRITNVRLLSNTVELNLRAIVDPIMDSVSTNPGSFKLSMLYYSDAILAVHAETDGRSNIGYIFAISTLKDPGQRRRVIRVVEVASNTKLFVRHTAQYLYYGTHTGIGDDGHHKWEITGVSLDDDPNFPKTERPLLLDNFHGTDIGSTVAFEIFDGQFHAVSNQGTFEVEEIDWTSFYHCVRFPLDKPTIPMLEKDEQVYRRQHAQGPIHDSWTDLSIQICEHTNQVVIVESRREWAQASSRQSRTFYTTAFKARRKRSSRMSSPSDDTDQDTPLLPTGDLYIPLLDSTNKPNFIPTPPQFSWSSHPEFTQDEVSPRSFILARTKFRAYNYSCTSFLDIVEDERCCNDQSKPPCLRLRVGSRRETYPTDEWASSKGKGRAGTDAFVDAHVKYRNSPTRMWPPPASRCPCSKRLHDIINPPLPTGQSHSRSIIGVLDERALVYMVKAGRSYGASDDTTMGTIVVVDFTRPWKPIDSTPHDPVTMARCDSMLESETKEADDFDPSHWRWTTNQKSLCRTQSCR</sequence>
<proteinExistence type="predicted"/>
<organism evidence="3 4">
    <name type="scientific">Paraphoma chrysanthemicola</name>
    <dbReference type="NCBI Taxonomy" id="798071"/>
    <lineage>
        <taxon>Eukaryota</taxon>
        <taxon>Fungi</taxon>
        <taxon>Dikarya</taxon>
        <taxon>Ascomycota</taxon>
        <taxon>Pezizomycotina</taxon>
        <taxon>Dothideomycetes</taxon>
        <taxon>Pleosporomycetidae</taxon>
        <taxon>Pleosporales</taxon>
        <taxon>Pleosporineae</taxon>
        <taxon>Phaeosphaeriaceae</taxon>
        <taxon>Paraphoma</taxon>
    </lineage>
</organism>
<evidence type="ECO:0000256" key="1">
    <source>
        <dbReference type="SAM" id="MobiDB-lite"/>
    </source>
</evidence>
<accession>A0A8K0RCT3</accession>
<dbReference type="EMBL" id="JAGMVJ010000003">
    <property type="protein sequence ID" value="KAH7092007.1"/>
    <property type="molecule type" value="Genomic_DNA"/>
</dbReference>
<dbReference type="PROSITE" id="PS50181">
    <property type="entry name" value="FBOX"/>
    <property type="match status" value="1"/>
</dbReference>
<dbReference type="SUPFAM" id="SSF81383">
    <property type="entry name" value="F-box domain"/>
    <property type="match status" value="1"/>
</dbReference>
<dbReference type="InterPro" id="IPR001810">
    <property type="entry name" value="F-box_dom"/>
</dbReference>